<dbReference type="AlphaFoldDB" id="A0AAW1ZQH8"/>
<dbReference type="EMBL" id="JAWDJR010000014">
    <property type="protein sequence ID" value="KAK9962888.1"/>
    <property type="molecule type" value="Genomic_DNA"/>
</dbReference>
<dbReference type="InterPro" id="IPR051597">
    <property type="entry name" value="Bifunctional_prot_inhibitor"/>
</dbReference>
<evidence type="ECO:0000256" key="2">
    <source>
        <dbReference type="ARBA" id="ARBA00022525"/>
    </source>
</evidence>
<evidence type="ECO:0000259" key="7">
    <source>
        <dbReference type="PROSITE" id="PS51465"/>
    </source>
</evidence>
<protein>
    <recommendedName>
        <fullName evidence="7">Kazal-like domain-containing protein</fullName>
    </recommendedName>
</protein>
<keyword evidence="4" id="KW-0722">Serine protease inhibitor</keyword>
<dbReference type="Pfam" id="PF00050">
    <property type="entry name" value="Kazal_1"/>
    <property type="match status" value="2"/>
</dbReference>
<evidence type="ECO:0000313" key="9">
    <source>
        <dbReference type="Proteomes" id="UP001479290"/>
    </source>
</evidence>
<feature type="domain" description="Kazal-like" evidence="7">
    <location>
        <begin position="97"/>
        <end position="151"/>
    </location>
</feature>
<keyword evidence="5" id="KW-1015">Disulfide bond</keyword>
<organism evidence="8 9">
    <name type="scientific">Culter alburnus</name>
    <name type="common">Topmouth culter</name>
    <dbReference type="NCBI Taxonomy" id="194366"/>
    <lineage>
        <taxon>Eukaryota</taxon>
        <taxon>Metazoa</taxon>
        <taxon>Chordata</taxon>
        <taxon>Craniata</taxon>
        <taxon>Vertebrata</taxon>
        <taxon>Euteleostomi</taxon>
        <taxon>Actinopterygii</taxon>
        <taxon>Neopterygii</taxon>
        <taxon>Teleostei</taxon>
        <taxon>Ostariophysi</taxon>
        <taxon>Cypriniformes</taxon>
        <taxon>Xenocyprididae</taxon>
        <taxon>Xenocypridinae</taxon>
        <taxon>Culter</taxon>
    </lineage>
</organism>
<reference evidence="8 9" key="1">
    <citation type="submission" date="2024-05" db="EMBL/GenBank/DDBJ databases">
        <title>A high-quality chromosomal-level genome assembly of Topmouth culter (Culter alburnus).</title>
        <authorList>
            <person name="Zhao H."/>
        </authorList>
    </citation>
    <scope>NUCLEOTIDE SEQUENCE [LARGE SCALE GENOMIC DNA]</scope>
    <source>
        <strain evidence="8">CATC2023</strain>
        <tissue evidence="8">Muscle</tissue>
    </source>
</reference>
<dbReference type="PROSITE" id="PS51465">
    <property type="entry name" value="KAZAL_2"/>
    <property type="match status" value="2"/>
</dbReference>
<feature type="signal peptide" evidence="6">
    <location>
        <begin position="1"/>
        <end position="18"/>
    </location>
</feature>
<comment type="caution">
    <text evidence="8">The sequence shown here is derived from an EMBL/GenBank/DDBJ whole genome shotgun (WGS) entry which is preliminary data.</text>
</comment>
<dbReference type="SUPFAM" id="SSF100895">
    <property type="entry name" value="Kazal-type serine protease inhibitors"/>
    <property type="match status" value="2"/>
</dbReference>
<dbReference type="PROSITE" id="PS00282">
    <property type="entry name" value="KAZAL_1"/>
    <property type="match status" value="2"/>
</dbReference>
<dbReference type="PROSITE" id="PS51257">
    <property type="entry name" value="PROKAR_LIPOPROTEIN"/>
    <property type="match status" value="1"/>
</dbReference>
<feature type="chain" id="PRO_5043351647" description="Kazal-like domain-containing protein" evidence="6">
    <location>
        <begin position="19"/>
        <end position="151"/>
    </location>
</feature>
<dbReference type="GO" id="GO:0004867">
    <property type="term" value="F:serine-type endopeptidase inhibitor activity"/>
    <property type="evidence" value="ECO:0007669"/>
    <property type="project" value="UniProtKB-KW"/>
</dbReference>
<dbReference type="Proteomes" id="UP001479290">
    <property type="component" value="Unassembled WGS sequence"/>
</dbReference>
<evidence type="ECO:0000256" key="1">
    <source>
        <dbReference type="ARBA" id="ARBA00004613"/>
    </source>
</evidence>
<keyword evidence="6" id="KW-0732">Signal</keyword>
<keyword evidence="2" id="KW-0964">Secreted</keyword>
<dbReference type="InterPro" id="IPR001239">
    <property type="entry name" value="Prot_inh_Kazal-m"/>
</dbReference>
<gene>
    <name evidence="8" type="ORF">ABG768_006127</name>
</gene>
<dbReference type="PANTHER" id="PTHR47729">
    <property type="entry name" value="SERINE PEPTIDASE INHIBITOR, KAZAL TYPE 2, TANDEM DUPLICATE 1-RELATED"/>
    <property type="match status" value="1"/>
</dbReference>
<dbReference type="GO" id="GO:0005576">
    <property type="term" value="C:extracellular region"/>
    <property type="evidence" value="ECO:0007669"/>
    <property type="project" value="UniProtKB-SubCell"/>
</dbReference>
<evidence type="ECO:0000256" key="3">
    <source>
        <dbReference type="ARBA" id="ARBA00022690"/>
    </source>
</evidence>
<dbReference type="Gene3D" id="3.30.60.30">
    <property type="match status" value="2"/>
</dbReference>
<dbReference type="SMART" id="SM00280">
    <property type="entry name" value="KAZAL"/>
    <property type="match status" value="2"/>
</dbReference>
<feature type="domain" description="Kazal-like" evidence="7">
    <location>
        <begin position="40"/>
        <end position="96"/>
    </location>
</feature>
<comment type="subcellular location">
    <subcellularLocation>
        <location evidence="1">Secreted</location>
    </subcellularLocation>
</comment>
<sequence>MFARGVIVLLCVLVISSCHIMIHFNPCFSFLTQTVAVSDAARKPNCKRYPSDACTKIYKPKCGSDGKTYSNECELCVAIRKTGTEILIVKESRCDDDRQPYCEPNPLGACPRIYRPVCGSNGKTYDNDCLLCFAIEKSGTEIFKVKKGKCD</sequence>
<dbReference type="InterPro" id="IPR002350">
    <property type="entry name" value="Kazal_dom"/>
</dbReference>
<keyword evidence="3" id="KW-0646">Protease inhibitor</keyword>
<name>A0AAW1ZQH8_CULAL</name>
<keyword evidence="9" id="KW-1185">Reference proteome</keyword>
<evidence type="ECO:0000256" key="4">
    <source>
        <dbReference type="ARBA" id="ARBA00022900"/>
    </source>
</evidence>
<evidence type="ECO:0000256" key="6">
    <source>
        <dbReference type="SAM" id="SignalP"/>
    </source>
</evidence>
<proteinExistence type="predicted"/>
<accession>A0AAW1ZQH8</accession>
<dbReference type="PANTHER" id="PTHR47729:SF1">
    <property type="entry name" value="OVOMUCOID-LIKE-RELATED"/>
    <property type="match status" value="1"/>
</dbReference>
<evidence type="ECO:0000256" key="5">
    <source>
        <dbReference type="ARBA" id="ARBA00023157"/>
    </source>
</evidence>
<dbReference type="InterPro" id="IPR036058">
    <property type="entry name" value="Kazal_dom_sf"/>
</dbReference>
<evidence type="ECO:0000313" key="8">
    <source>
        <dbReference type="EMBL" id="KAK9962888.1"/>
    </source>
</evidence>
<dbReference type="PRINTS" id="PR00290">
    <property type="entry name" value="KAZALINHBTR"/>
</dbReference>